<evidence type="ECO:0000313" key="3">
    <source>
        <dbReference type="EMBL" id="AIT94627.1"/>
    </source>
</evidence>
<geneLocation type="chloroplast" evidence="3"/>
<keyword evidence="1" id="KW-0812">Transmembrane</keyword>
<evidence type="ECO:0000256" key="2">
    <source>
        <dbReference type="SAM" id="SignalP"/>
    </source>
</evidence>
<name>A0A097KN71_9CHLO</name>
<gene>
    <name evidence="3" type="primary">ycf47</name>
</gene>
<keyword evidence="1" id="KW-1133">Transmembrane helix</keyword>
<dbReference type="AlphaFoldDB" id="A0A097KN71"/>
<feature type="chain" id="PRO_5001931302" evidence="2">
    <location>
        <begin position="21"/>
        <end position="68"/>
    </location>
</feature>
<feature type="signal peptide" evidence="2">
    <location>
        <begin position="1"/>
        <end position="20"/>
    </location>
</feature>
<evidence type="ECO:0000256" key="1">
    <source>
        <dbReference type="SAM" id="Phobius"/>
    </source>
</evidence>
<keyword evidence="2" id="KW-0732">Signal</keyword>
<accession>A0A097KN71</accession>
<feature type="transmembrane region" description="Helical" evidence="1">
    <location>
        <begin position="49"/>
        <end position="67"/>
    </location>
</feature>
<proteinExistence type="predicted"/>
<reference evidence="3" key="1">
    <citation type="journal article" date="2014" name="BMC Evol. Biol.">
        <title>Chloroplast phylogenomic analysis resolves deep-level relationships within the green algal class Trebouxiophyceae.</title>
        <authorList>
            <person name="Lemieux C."/>
            <person name="Otis C."/>
            <person name="Turmel M."/>
        </authorList>
    </citation>
    <scope>NUCLEOTIDE SEQUENCE</scope>
</reference>
<keyword evidence="3" id="KW-0150">Chloroplast</keyword>
<organism evidence="3">
    <name type="scientific">Pleurastrosarcina brevispinosa</name>
    <dbReference type="NCBI Taxonomy" id="163096"/>
    <lineage>
        <taxon>Eukaryota</taxon>
        <taxon>Viridiplantae</taxon>
        <taxon>Chlorophyta</taxon>
        <taxon>core chlorophytes</taxon>
        <taxon>Trebouxiophyceae</taxon>
        <taxon>Trebouxiophyceae incertae sedis</taxon>
        <taxon>Pleurastrosarcina</taxon>
    </lineage>
</organism>
<sequence>MLTLLQFIFALFLIWLYVQQTPPDNEFFITAFDSGFFSHYDEAKHFVKIISRVSLFLFLLLSLIVAYF</sequence>
<keyword evidence="1" id="KW-0472">Membrane</keyword>
<keyword evidence="3" id="KW-0934">Plastid</keyword>
<dbReference type="EMBL" id="KM462875">
    <property type="protein sequence ID" value="AIT94627.1"/>
    <property type="molecule type" value="Genomic_DNA"/>
</dbReference>
<protein>
    <submittedName>
        <fullName evidence="3">Hypothetical chloroplast RF47</fullName>
    </submittedName>
</protein>